<evidence type="ECO:0000313" key="5">
    <source>
        <dbReference type="RefSeq" id="XP_020092466.1"/>
    </source>
</evidence>
<dbReference type="InterPro" id="IPR007599">
    <property type="entry name" value="DER1"/>
</dbReference>
<dbReference type="RefSeq" id="XP_020092465.1">
    <property type="nucleotide sequence ID" value="XM_020236876.1"/>
</dbReference>
<evidence type="ECO:0000259" key="2">
    <source>
        <dbReference type="Pfam" id="PF10536"/>
    </source>
</evidence>
<comment type="subcellular location">
    <subcellularLocation>
        <location evidence="1">Endoplasmic reticulum membrane</location>
        <topology evidence="1">Multi-pass membrane protein</topology>
    </subcellularLocation>
</comment>
<comment type="similarity">
    <text evidence="1">Belongs to the derlin family.</text>
</comment>
<reference evidence="3" key="1">
    <citation type="journal article" date="2015" name="Nat. Genet.">
        <title>The pineapple genome and the evolution of CAM photosynthesis.</title>
        <authorList>
            <person name="Ming R."/>
            <person name="VanBuren R."/>
            <person name="Wai C.M."/>
            <person name="Tang H."/>
            <person name="Schatz M.C."/>
            <person name="Bowers J.E."/>
            <person name="Lyons E."/>
            <person name="Wang M.L."/>
            <person name="Chen J."/>
            <person name="Biggers E."/>
            <person name="Zhang J."/>
            <person name="Huang L."/>
            <person name="Zhang L."/>
            <person name="Miao W."/>
            <person name="Zhang J."/>
            <person name="Ye Z."/>
            <person name="Miao C."/>
            <person name="Lin Z."/>
            <person name="Wang H."/>
            <person name="Zhou H."/>
            <person name="Yim W.C."/>
            <person name="Priest H.D."/>
            <person name="Zheng C."/>
            <person name="Woodhouse M."/>
            <person name="Edger P.P."/>
            <person name="Guyot R."/>
            <person name="Guo H.B."/>
            <person name="Guo H."/>
            <person name="Zheng G."/>
            <person name="Singh R."/>
            <person name="Sharma A."/>
            <person name="Min X."/>
            <person name="Zheng Y."/>
            <person name="Lee H."/>
            <person name="Gurtowski J."/>
            <person name="Sedlazeck F.J."/>
            <person name="Harkess A."/>
            <person name="McKain M.R."/>
            <person name="Liao Z."/>
            <person name="Fang J."/>
            <person name="Liu J."/>
            <person name="Zhang X."/>
            <person name="Zhang Q."/>
            <person name="Hu W."/>
            <person name="Qin Y."/>
            <person name="Wang K."/>
            <person name="Chen L.Y."/>
            <person name="Shirley N."/>
            <person name="Lin Y.R."/>
            <person name="Liu L.Y."/>
            <person name="Hernandez A.G."/>
            <person name="Wright C.L."/>
            <person name="Bulone V."/>
            <person name="Tuskan G.A."/>
            <person name="Heath K."/>
            <person name="Zee F."/>
            <person name="Moore P.H."/>
            <person name="Sunkar R."/>
            <person name="Leebens-Mack J.H."/>
            <person name="Mockler T."/>
            <person name="Bennetzen J.L."/>
            <person name="Freeling M."/>
            <person name="Sankoff D."/>
            <person name="Paterson A.H."/>
            <person name="Zhu X."/>
            <person name="Yang X."/>
            <person name="Smith J.A."/>
            <person name="Cushman J.C."/>
            <person name="Paull R.E."/>
            <person name="Yu Q."/>
        </authorList>
    </citation>
    <scope>NUCLEOTIDE SEQUENCE [LARGE SCALE GENOMIC DNA]</scope>
    <source>
        <strain evidence="3">cv. F153</strain>
    </source>
</reference>
<protein>
    <recommendedName>
        <fullName evidence="1">Derlin</fullName>
    </recommendedName>
</protein>
<organism evidence="5">
    <name type="scientific">Ananas comosus</name>
    <name type="common">Pineapple</name>
    <name type="synonym">Ananas ananas</name>
    <dbReference type="NCBI Taxonomy" id="4615"/>
    <lineage>
        <taxon>Eukaryota</taxon>
        <taxon>Viridiplantae</taxon>
        <taxon>Streptophyta</taxon>
        <taxon>Embryophyta</taxon>
        <taxon>Tracheophyta</taxon>
        <taxon>Spermatophyta</taxon>
        <taxon>Magnoliopsida</taxon>
        <taxon>Liliopsida</taxon>
        <taxon>Poales</taxon>
        <taxon>Bromeliaceae</taxon>
        <taxon>Bromelioideae</taxon>
        <taxon>Ananas</taxon>
    </lineage>
</organism>
<dbReference type="Proteomes" id="UP000515123">
    <property type="component" value="Linkage group 7"/>
</dbReference>
<dbReference type="InterPro" id="IPR019557">
    <property type="entry name" value="AminoTfrase-like_pln_mobile"/>
</dbReference>
<evidence type="ECO:0000313" key="4">
    <source>
        <dbReference type="RefSeq" id="XP_020092465.1"/>
    </source>
</evidence>
<dbReference type="GO" id="GO:0005789">
    <property type="term" value="C:endoplasmic reticulum membrane"/>
    <property type="evidence" value="ECO:0007669"/>
    <property type="project" value="UniProtKB-SubCell"/>
</dbReference>
<accession>A0A6P5F8F1</accession>
<keyword evidence="1" id="KW-0256">Endoplasmic reticulum</keyword>
<dbReference type="GeneID" id="109712980"/>
<dbReference type="InterPro" id="IPR044824">
    <property type="entry name" value="MAIN-like"/>
</dbReference>
<dbReference type="Pfam" id="PF04511">
    <property type="entry name" value="DER1"/>
    <property type="match status" value="1"/>
</dbReference>
<feature type="domain" description="Aminotransferase-like plant mobile" evidence="2">
    <location>
        <begin position="173"/>
        <end position="215"/>
    </location>
</feature>
<evidence type="ECO:0000256" key="1">
    <source>
        <dbReference type="RuleBase" id="RU363059"/>
    </source>
</evidence>
<keyword evidence="3" id="KW-1185">Reference proteome</keyword>
<dbReference type="Pfam" id="PF10536">
    <property type="entry name" value="PMD"/>
    <property type="match status" value="1"/>
</dbReference>
<reference evidence="4 5" key="2">
    <citation type="submission" date="2025-04" db="UniProtKB">
        <authorList>
            <consortium name="RefSeq"/>
        </authorList>
    </citation>
    <scope>IDENTIFICATION</scope>
    <source>
        <tissue evidence="4 5">Leaf</tissue>
    </source>
</reference>
<proteinExistence type="inferred from homology"/>
<sequence>MSFLGLFTFTATYLPWVLLGFSILVGSSTWVDLLLSKPPVVAATSAEVAAPCRRRPCRGRRPVSPTSPPPVADVAARAKVAPLSQSPVTRSPPTVADVAAAALAEVAAHPSQMADLEEAGPVDESVLTEQHLHRSSFITTEGYRGVQFIEHGRKLNQWELDHPAVLDLLRQSGFYYISRLRRLQLDQALLGALIERWRRETQIFHFRHGEMTITL</sequence>
<dbReference type="GO" id="GO:0010073">
    <property type="term" value="P:meristem maintenance"/>
    <property type="evidence" value="ECO:0007669"/>
    <property type="project" value="InterPro"/>
</dbReference>
<dbReference type="PANTHER" id="PTHR46033:SF62">
    <property type="entry name" value="AMINOTRANSFERASE-LIKE PLANT MOBILE DOMAIN-CONTAINING PROTEIN"/>
    <property type="match status" value="1"/>
</dbReference>
<dbReference type="AlphaFoldDB" id="A0A6P5F8F1"/>
<dbReference type="RefSeq" id="XP_020092466.1">
    <property type="nucleotide sequence ID" value="XM_020236877.1"/>
</dbReference>
<gene>
    <name evidence="4 5" type="primary">LOC109712980</name>
</gene>
<comment type="function">
    <text evidence="1">May be involved in the degradation of misfolded endoplasmic reticulum (ER) luminal proteins.</text>
</comment>
<name>A0A6P5F8F1_ANACO</name>
<evidence type="ECO:0000313" key="3">
    <source>
        <dbReference type="Proteomes" id="UP000515123"/>
    </source>
</evidence>
<dbReference type="PANTHER" id="PTHR46033">
    <property type="entry name" value="PROTEIN MAIN-LIKE 2"/>
    <property type="match status" value="1"/>
</dbReference>